<organism evidence="4 5">
    <name type="scientific">Hyaloscypha variabilis (strain UAMH 11265 / GT02V1 / F)</name>
    <name type="common">Meliniomyces variabilis</name>
    <dbReference type="NCBI Taxonomy" id="1149755"/>
    <lineage>
        <taxon>Eukaryota</taxon>
        <taxon>Fungi</taxon>
        <taxon>Dikarya</taxon>
        <taxon>Ascomycota</taxon>
        <taxon>Pezizomycotina</taxon>
        <taxon>Leotiomycetes</taxon>
        <taxon>Helotiales</taxon>
        <taxon>Hyaloscyphaceae</taxon>
        <taxon>Hyaloscypha</taxon>
        <taxon>Hyaloscypha variabilis</taxon>
    </lineage>
</organism>
<evidence type="ECO:0000313" key="4">
    <source>
        <dbReference type="EMBL" id="PMD29053.1"/>
    </source>
</evidence>
<feature type="region of interest" description="Disordered" evidence="2">
    <location>
        <begin position="98"/>
        <end position="136"/>
    </location>
</feature>
<dbReference type="AlphaFoldDB" id="A0A2J6QS14"/>
<evidence type="ECO:0000256" key="1">
    <source>
        <dbReference type="ARBA" id="ARBA00023242"/>
    </source>
</evidence>
<dbReference type="Pfam" id="PF00172">
    <property type="entry name" value="Zn_clus"/>
    <property type="match status" value="1"/>
</dbReference>
<name>A0A2J6QS14_HYAVF</name>
<dbReference type="PROSITE" id="PS00463">
    <property type="entry name" value="ZN2_CY6_FUNGAL_1"/>
    <property type="match status" value="1"/>
</dbReference>
<feature type="region of interest" description="Disordered" evidence="2">
    <location>
        <begin position="171"/>
        <end position="202"/>
    </location>
</feature>
<keyword evidence="1" id="KW-0539">Nucleus</keyword>
<evidence type="ECO:0000256" key="2">
    <source>
        <dbReference type="SAM" id="MobiDB-lite"/>
    </source>
</evidence>
<dbReference type="EMBL" id="KZ613978">
    <property type="protein sequence ID" value="PMD29053.1"/>
    <property type="molecule type" value="Genomic_DNA"/>
</dbReference>
<dbReference type="CDD" id="cd00067">
    <property type="entry name" value="GAL4"/>
    <property type="match status" value="1"/>
</dbReference>
<dbReference type="Proteomes" id="UP000235786">
    <property type="component" value="Unassembled WGS sequence"/>
</dbReference>
<dbReference type="InterPro" id="IPR052761">
    <property type="entry name" value="Fungal_Detox/Toxin_TFs"/>
</dbReference>
<protein>
    <recommendedName>
        <fullName evidence="3">Zn(2)-C6 fungal-type domain-containing protein</fullName>
    </recommendedName>
</protein>
<evidence type="ECO:0000259" key="3">
    <source>
        <dbReference type="PROSITE" id="PS50048"/>
    </source>
</evidence>
<dbReference type="InterPro" id="IPR001138">
    <property type="entry name" value="Zn2Cys6_DnaBD"/>
</dbReference>
<dbReference type="PROSITE" id="PS50048">
    <property type="entry name" value="ZN2_CY6_FUNGAL_2"/>
    <property type="match status" value="1"/>
</dbReference>
<dbReference type="PANTHER" id="PTHR47425:SF2">
    <property type="entry name" value="FARB-RELATED"/>
    <property type="match status" value="1"/>
</dbReference>
<evidence type="ECO:0000313" key="5">
    <source>
        <dbReference type="Proteomes" id="UP000235786"/>
    </source>
</evidence>
<feature type="compositionally biased region" description="Polar residues" evidence="2">
    <location>
        <begin position="110"/>
        <end position="122"/>
    </location>
</feature>
<feature type="compositionally biased region" description="Low complexity" evidence="2">
    <location>
        <begin position="186"/>
        <end position="195"/>
    </location>
</feature>
<proteinExistence type="predicted"/>
<reference evidence="4 5" key="1">
    <citation type="submission" date="2016-04" db="EMBL/GenBank/DDBJ databases">
        <title>A degradative enzymes factory behind the ericoid mycorrhizal symbiosis.</title>
        <authorList>
            <consortium name="DOE Joint Genome Institute"/>
            <person name="Martino E."/>
            <person name="Morin E."/>
            <person name="Grelet G."/>
            <person name="Kuo A."/>
            <person name="Kohler A."/>
            <person name="Daghino S."/>
            <person name="Barry K."/>
            <person name="Choi C."/>
            <person name="Cichocki N."/>
            <person name="Clum A."/>
            <person name="Copeland A."/>
            <person name="Hainaut M."/>
            <person name="Haridas S."/>
            <person name="Labutti K."/>
            <person name="Lindquist E."/>
            <person name="Lipzen A."/>
            <person name="Khouja H.-R."/>
            <person name="Murat C."/>
            <person name="Ohm R."/>
            <person name="Olson A."/>
            <person name="Spatafora J."/>
            <person name="Veneault-Fourrey C."/>
            <person name="Henrissat B."/>
            <person name="Grigoriev I."/>
            <person name="Martin F."/>
            <person name="Perotto S."/>
        </authorList>
    </citation>
    <scope>NUCLEOTIDE SEQUENCE [LARGE SCALE GENOMIC DNA]</scope>
    <source>
        <strain evidence="4 5">F</strain>
    </source>
</reference>
<feature type="domain" description="Zn(2)-C6 fungal-type" evidence="3">
    <location>
        <begin position="55"/>
        <end position="87"/>
    </location>
</feature>
<keyword evidence="5" id="KW-1185">Reference proteome</keyword>
<dbReference type="SMART" id="SM00066">
    <property type="entry name" value="GAL4"/>
    <property type="match status" value="1"/>
</dbReference>
<dbReference type="PANTHER" id="PTHR47425">
    <property type="entry name" value="FARB-RELATED"/>
    <property type="match status" value="1"/>
</dbReference>
<dbReference type="OrthoDB" id="5121955at2759"/>
<dbReference type="GO" id="GO:0000981">
    <property type="term" value="F:DNA-binding transcription factor activity, RNA polymerase II-specific"/>
    <property type="evidence" value="ECO:0007669"/>
    <property type="project" value="InterPro"/>
</dbReference>
<dbReference type="InterPro" id="IPR036864">
    <property type="entry name" value="Zn2-C6_fun-type_DNA-bd_sf"/>
</dbReference>
<feature type="compositionally biased region" description="Basic and acidic residues" evidence="2">
    <location>
        <begin position="98"/>
        <end position="109"/>
    </location>
</feature>
<sequence length="273" mass="29923">MEAQDIAALLEHNNMNYLPSFLSTSSPNPAAESQTVLPVHRRRLKRTERKRSSRACVKCRSRKVRCDLVAHGSPCSNCRQDGFECVLSLTRRQRAAEASKKAVSIEKQDFISSTKPQSTPRSCPQPKVSPPKLQTQQPIRNLSNVLSPFSIDVSILGDYAYLPPSEFPLSRNEDSNLEMTPPTPSTSPSFPAPAFGHPEDNGNGNIGYAIPSFPYSSHGCTTTSCREEEPFVTAVDCDRGNGFGSPLGGGYGVDGEYDDYFEFISKALIEIAK</sequence>
<gene>
    <name evidence="4" type="ORF">L207DRAFT_593792</name>
</gene>
<dbReference type="SUPFAM" id="SSF57701">
    <property type="entry name" value="Zn2/Cys6 DNA-binding domain"/>
    <property type="match status" value="1"/>
</dbReference>
<dbReference type="GO" id="GO:0008270">
    <property type="term" value="F:zinc ion binding"/>
    <property type="evidence" value="ECO:0007669"/>
    <property type="project" value="InterPro"/>
</dbReference>
<dbReference type="Gene3D" id="4.10.240.10">
    <property type="entry name" value="Zn(2)-C6 fungal-type DNA-binding domain"/>
    <property type="match status" value="1"/>
</dbReference>
<accession>A0A2J6QS14</accession>